<evidence type="ECO:0000256" key="2">
    <source>
        <dbReference type="ARBA" id="ARBA00022475"/>
    </source>
</evidence>
<dbReference type="InterPro" id="IPR005548">
    <property type="entry name" value="Cell_div_FtsQ/DivIB_C"/>
</dbReference>
<dbReference type="EMBL" id="JAJEWP010000002">
    <property type="protein sequence ID" value="MCC2616455.1"/>
    <property type="molecule type" value="Genomic_DNA"/>
</dbReference>
<evidence type="ECO:0000256" key="5">
    <source>
        <dbReference type="ARBA" id="ARBA00022692"/>
    </source>
</evidence>
<evidence type="ECO:0000256" key="9">
    <source>
        <dbReference type="HAMAP-Rule" id="MF_00911"/>
    </source>
</evidence>
<comment type="subcellular location">
    <subcellularLocation>
        <location evidence="9">Cell inner membrane</location>
        <topology evidence="9">Single-pass type II membrane protein</topology>
    </subcellularLocation>
    <subcellularLocation>
        <location evidence="1">Membrane</location>
    </subcellularLocation>
    <text evidence="9">Localizes to the division septum.</text>
</comment>
<keyword evidence="12" id="KW-1185">Reference proteome</keyword>
<comment type="subunit">
    <text evidence="9">Part of a complex composed of FtsB, FtsL and FtsQ.</text>
</comment>
<dbReference type="Gene3D" id="3.10.20.310">
    <property type="entry name" value="membrane protein fhac"/>
    <property type="match status" value="1"/>
</dbReference>
<comment type="similarity">
    <text evidence="9">Belongs to the FtsQ/DivIB family. FtsQ subfamily.</text>
</comment>
<dbReference type="Pfam" id="PF03799">
    <property type="entry name" value="FtsQ_DivIB_C"/>
    <property type="match status" value="1"/>
</dbReference>
<evidence type="ECO:0000256" key="7">
    <source>
        <dbReference type="ARBA" id="ARBA00023136"/>
    </source>
</evidence>
<keyword evidence="3 9" id="KW-0997">Cell inner membrane</keyword>
<dbReference type="RefSeq" id="WP_229159764.1">
    <property type="nucleotide sequence ID" value="NZ_JAJEWP010000002.1"/>
</dbReference>
<dbReference type="GO" id="GO:0051301">
    <property type="term" value="P:cell division"/>
    <property type="evidence" value="ECO:0007669"/>
    <property type="project" value="UniProtKB-KW"/>
</dbReference>
<keyword evidence="8 9" id="KW-0131">Cell cycle</keyword>
<dbReference type="Gene3D" id="3.40.50.11690">
    <property type="entry name" value="Cell division protein FtsQ/DivIB"/>
    <property type="match status" value="1"/>
</dbReference>
<reference evidence="11 12" key="1">
    <citation type="submission" date="2021-10" db="EMBL/GenBank/DDBJ databases">
        <title>Draft genome of Aestuariibacter halophilus JC2043.</title>
        <authorList>
            <person name="Emsley S.A."/>
            <person name="Pfannmuller K.M."/>
            <person name="Ushijima B."/>
            <person name="Saw J.H."/>
            <person name="Videau P."/>
        </authorList>
    </citation>
    <scope>NUCLEOTIDE SEQUENCE [LARGE SCALE GENOMIC DNA]</scope>
    <source>
        <strain evidence="11 12">JC2043</strain>
    </source>
</reference>
<proteinExistence type="inferred from homology"/>
<keyword evidence="7 9" id="KW-0472">Membrane</keyword>
<dbReference type="InterPro" id="IPR026579">
    <property type="entry name" value="FtsQ"/>
</dbReference>
<comment type="caution">
    <text evidence="11">The sequence shown here is derived from an EMBL/GenBank/DDBJ whole genome shotgun (WGS) entry which is preliminary data.</text>
</comment>
<name>A0ABS8G9G7_9ALTE</name>
<dbReference type="PROSITE" id="PS51779">
    <property type="entry name" value="POTRA"/>
    <property type="match status" value="1"/>
</dbReference>
<evidence type="ECO:0000256" key="3">
    <source>
        <dbReference type="ARBA" id="ARBA00022519"/>
    </source>
</evidence>
<evidence type="ECO:0000256" key="4">
    <source>
        <dbReference type="ARBA" id="ARBA00022618"/>
    </source>
</evidence>
<dbReference type="InterPro" id="IPR034746">
    <property type="entry name" value="POTRA"/>
</dbReference>
<evidence type="ECO:0000259" key="10">
    <source>
        <dbReference type="PROSITE" id="PS51779"/>
    </source>
</evidence>
<keyword evidence="4 9" id="KW-0132">Cell division</keyword>
<dbReference type="PANTHER" id="PTHR35851:SF1">
    <property type="entry name" value="CELL DIVISION PROTEIN FTSQ"/>
    <property type="match status" value="1"/>
</dbReference>
<comment type="function">
    <text evidence="9">Essential cell division protein. May link together the upstream cell division proteins, which are predominantly cytoplasmic, with the downstream cell division proteins, which are predominantly periplasmic. May control correct divisome assembly.</text>
</comment>
<keyword evidence="2 9" id="KW-1003">Cell membrane</keyword>
<keyword evidence="6 9" id="KW-1133">Transmembrane helix</keyword>
<dbReference type="InterPro" id="IPR045335">
    <property type="entry name" value="FtsQ_C_sf"/>
</dbReference>
<dbReference type="InterPro" id="IPR013685">
    <property type="entry name" value="POTRA_FtsQ_type"/>
</dbReference>
<sequence>MQWPALSVKRETLIGGAFLLSVVWALIYSAWHISLWLEDEQQVPVQRIVVTGKRSHIDDQQLVTMIRRQHPGSFFELDVSAVHQDLEAQPWVYRASVRKRWPNTLTVYVVEQQAVASWNSDMLLNQYGDSFEAQLEVGQLPALFGPGGSERTALEGYRAMQLLLNSAGLTISELTLSERFAWELRLNNGVQLNLGRSEFVDRLQRFVDLYPLLAKSERQVAYVDLRYDTGMAVGWKSEQQQDERSES</sequence>
<evidence type="ECO:0000313" key="11">
    <source>
        <dbReference type="EMBL" id="MCC2616455.1"/>
    </source>
</evidence>
<dbReference type="Pfam" id="PF08478">
    <property type="entry name" value="POTRA_1"/>
    <property type="match status" value="1"/>
</dbReference>
<organism evidence="11 12">
    <name type="scientific">Fluctibacter halophilus</name>
    <dbReference type="NCBI Taxonomy" id="226011"/>
    <lineage>
        <taxon>Bacteria</taxon>
        <taxon>Pseudomonadati</taxon>
        <taxon>Pseudomonadota</taxon>
        <taxon>Gammaproteobacteria</taxon>
        <taxon>Alteromonadales</taxon>
        <taxon>Alteromonadaceae</taxon>
        <taxon>Fluctibacter</taxon>
    </lineage>
</organism>
<dbReference type="Proteomes" id="UP001520878">
    <property type="component" value="Unassembled WGS sequence"/>
</dbReference>
<evidence type="ECO:0000256" key="6">
    <source>
        <dbReference type="ARBA" id="ARBA00022989"/>
    </source>
</evidence>
<feature type="transmembrane region" description="Helical" evidence="9">
    <location>
        <begin position="12"/>
        <end position="31"/>
    </location>
</feature>
<evidence type="ECO:0000256" key="8">
    <source>
        <dbReference type="ARBA" id="ARBA00023306"/>
    </source>
</evidence>
<dbReference type="PANTHER" id="PTHR35851">
    <property type="entry name" value="CELL DIVISION PROTEIN FTSQ"/>
    <property type="match status" value="1"/>
</dbReference>
<feature type="domain" description="POTRA" evidence="10">
    <location>
        <begin position="43"/>
        <end position="112"/>
    </location>
</feature>
<evidence type="ECO:0000313" key="12">
    <source>
        <dbReference type="Proteomes" id="UP001520878"/>
    </source>
</evidence>
<evidence type="ECO:0000256" key="1">
    <source>
        <dbReference type="ARBA" id="ARBA00004370"/>
    </source>
</evidence>
<gene>
    <name evidence="9" type="primary">ftsQ</name>
    <name evidence="11" type="ORF">LJ739_09405</name>
</gene>
<protein>
    <recommendedName>
        <fullName evidence="9">Cell division protein FtsQ</fullName>
    </recommendedName>
</protein>
<keyword evidence="5 9" id="KW-0812">Transmembrane</keyword>
<dbReference type="HAMAP" id="MF_00911">
    <property type="entry name" value="FtsQ_subfam"/>
    <property type="match status" value="1"/>
</dbReference>
<accession>A0ABS8G9G7</accession>